<proteinExistence type="predicted"/>
<feature type="compositionally biased region" description="Basic and acidic residues" evidence="1">
    <location>
        <begin position="220"/>
        <end position="235"/>
    </location>
</feature>
<gene>
    <name evidence="4" type="ORF">LUZ63_013007</name>
</gene>
<organism evidence="4 5">
    <name type="scientific">Rhynchospora breviuscula</name>
    <dbReference type="NCBI Taxonomy" id="2022672"/>
    <lineage>
        <taxon>Eukaryota</taxon>
        <taxon>Viridiplantae</taxon>
        <taxon>Streptophyta</taxon>
        <taxon>Embryophyta</taxon>
        <taxon>Tracheophyta</taxon>
        <taxon>Spermatophyta</taxon>
        <taxon>Magnoliopsida</taxon>
        <taxon>Liliopsida</taxon>
        <taxon>Poales</taxon>
        <taxon>Cyperaceae</taxon>
        <taxon>Cyperoideae</taxon>
        <taxon>Rhynchosporeae</taxon>
        <taxon>Rhynchospora</taxon>
    </lineage>
</organism>
<dbReference type="InterPro" id="IPR055126">
    <property type="entry name" value="EDR4-like_N"/>
</dbReference>
<reference evidence="4" key="1">
    <citation type="journal article" date="2022" name="Cell">
        <title>Repeat-based holocentromeres influence genome architecture and karyotype evolution.</title>
        <authorList>
            <person name="Hofstatter P.G."/>
            <person name="Thangavel G."/>
            <person name="Lux T."/>
            <person name="Neumann P."/>
            <person name="Vondrak T."/>
            <person name="Novak P."/>
            <person name="Zhang M."/>
            <person name="Costa L."/>
            <person name="Castellani M."/>
            <person name="Scott A."/>
            <person name="Toegelov H."/>
            <person name="Fuchs J."/>
            <person name="Mata-Sucre Y."/>
            <person name="Dias Y."/>
            <person name="Vanzela A.L.L."/>
            <person name="Huettel B."/>
            <person name="Almeida C.C.S."/>
            <person name="Simkova H."/>
            <person name="Souza G."/>
            <person name="Pedrosa-Harand A."/>
            <person name="Macas J."/>
            <person name="Mayer K.F.X."/>
            <person name="Houben A."/>
            <person name="Marques A."/>
        </authorList>
    </citation>
    <scope>NUCLEOTIDE SEQUENCE</scope>
    <source>
        <strain evidence="4">RhyBre1mFocal</strain>
    </source>
</reference>
<name>A0A9Q0C7W7_9POAL</name>
<dbReference type="GO" id="GO:1900150">
    <property type="term" value="P:regulation of defense response to fungus"/>
    <property type="evidence" value="ECO:0007669"/>
    <property type="project" value="InterPro"/>
</dbReference>
<feature type="region of interest" description="Disordered" evidence="1">
    <location>
        <begin position="49"/>
        <end position="235"/>
    </location>
</feature>
<dbReference type="OrthoDB" id="638006at2759"/>
<dbReference type="InterPro" id="IPR040244">
    <property type="entry name" value="EDR4-like"/>
</dbReference>
<feature type="compositionally biased region" description="Basic and acidic residues" evidence="1">
    <location>
        <begin position="191"/>
        <end position="201"/>
    </location>
</feature>
<dbReference type="EMBL" id="JAMQYH010000004">
    <property type="protein sequence ID" value="KAJ1688852.1"/>
    <property type="molecule type" value="Genomic_DNA"/>
</dbReference>
<evidence type="ECO:0000313" key="5">
    <source>
        <dbReference type="Proteomes" id="UP001151287"/>
    </source>
</evidence>
<dbReference type="AlphaFoldDB" id="A0A9Q0C7W7"/>
<dbReference type="PANTHER" id="PTHR31105:SF38">
    <property type="entry name" value="PROTEIN ENHANCED DISEASE RESISTANCE 4"/>
    <property type="match status" value="1"/>
</dbReference>
<sequence>MASNSGKIRFVRCPKCLQLLIEYSTVPLYQCGGCGTVLKAKNKNVNGETPDLNLDGTQNPLNSSPENVSPDSLSIFSTEPNNTPSSSNAQLSEPSEDEFKATPLANNSSTEKIFDPNAHASEQSEDELKESSLTKNSPVEKIFDPPKNPTEGTPNGEEEKDEMQNTQSVLSEEDAMSRCSNAYDGSISSSDEGKRNIHDRSYYLQKSRRTFRKKAPAGVKPKEREGLPPRPPNEKFSMRYGNEVHEGVSLDSSDFQILQSLIENDVTQTSLPEKYNNLDRRERLRKMDELREQLNKFSKQKGGESLYHHKGIDSIQRLQYQNSMNQESPLCFDSRHKNDPLKLPYPYLPAPLPPSHCSCMHCTNGLYRTNSCDQFCAPSSFPGSPSSIDQESIKSSSKEKRPLMRKHICRPIFGGTPYVICDNCFKLLQVPTIILISKKRLVELQCGNCSEVLAVPLPSNKFSEKRVSTDLHGNVVQGNPFSLNENHGVSFSRSYSIGGESAFGGEDGDREAAISSLHRLMGYNSATELLYSRADAGYDSFESMVPHSYTRSKNT</sequence>
<accession>A0A9Q0C7W7</accession>
<feature type="compositionally biased region" description="Low complexity" evidence="1">
    <location>
        <begin position="77"/>
        <end position="88"/>
    </location>
</feature>
<evidence type="ECO:0000256" key="1">
    <source>
        <dbReference type="SAM" id="MobiDB-lite"/>
    </source>
</evidence>
<feature type="domain" description="Enhanced disease resistance 4-like N-terminal" evidence="3">
    <location>
        <begin position="7"/>
        <end position="40"/>
    </location>
</feature>
<dbReference type="Pfam" id="PF22910">
    <property type="entry name" value="EDR4-like_1st"/>
    <property type="match status" value="1"/>
</dbReference>
<comment type="caution">
    <text evidence="4">The sequence shown here is derived from an EMBL/GenBank/DDBJ whole genome shotgun (WGS) entry which is preliminary data.</text>
</comment>
<dbReference type="InterPro" id="IPR021480">
    <property type="entry name" value="Zinc_ribbon_12"/>
</dbReference>
<keyword evidence="5" id="KW-1185">Reference proteome</keyword>
<dbReference type="Proteomes" id="UP001151287">
    <property type="component" value="Unassembled WGS sequence"/>
</dbReference>
<dbReference type="Pfam" id="PF11331">
    <property type="entry name" value="Zn_ribbon_12"/>
    <property type="match status" value="1"/>
</dbReference>
<feature type="compositionally biased region" description="Basic residues" evidence="1">
    <location>
        <begin position="206"/>
        <end position="215"/>
    </location>
</feature>
<dbReference type="PANTHER" id="PTHR31105">
    <property type="entry name" value="EXTRA-LARGE G-PROTEIN-LIKE"/>
    <property type="match status" value="1"/>
</dbReference>
<feature type="domain" description="Probable zinc-ribbon" evidence="2">
    <location>
        <begin position="414"/>
        <end position="455"/>
    </location>
</feature>
<evidence type="ECO:0000313" key="4">
    <source>
        <dbReference type="EMBL" id="KAJ1688852.1"/>
    </source>
</evidence>
<evidence type="ECO:0008006" key="6">
    <source>
        <dbReference type="Google" id="ProtNLM"/>
    </source>
</evidence>
<evidence type="ECO:0000259" key="2">
    <source>
        <dbReference type="Pfam" id="PF11331"/>
    </source>
</evidence>
<feature type="compositionally biased region" description="Polar residues" evidence="1">
    <location>
        <begin position="55"/>
        <end position="76"/>
    </location>
</feature>
<protein>
    <recommendedName>
        <fullName evidence="6">Zinc-ribbon domain-containing protein</fullName>
    </recommendedName>
</protein>
<evidence type="ECO:0000259" key="3">
    <source>
        <dbReference type="Pfam" id="PF22910"/>
    </source>
</evidence>